<evidence type="ECO:0000313" key="17">
    <source>
        <dbReference type="Proteomes" id="UP000716004"/>
    </source>
</evidence>
<dbReference type="GO" id="GO:0006265">
    <property type="term" value="P:DNA topological change"/>
    <property type="evidence" value="ECO:0007669"/>
    <property type="project" value="UniProtKB-UniRule"/>
</dbReference>
<evidence type="ECO:0000313" key="16">
    <source>
        <dbReference type="EMBL" id="MBX8631598.1"/>
    </source>
</evidence>
<evidence type="ECO:0000256" key="9">
    <source>
        <dbReference type="ARBA" id="ARBA00023125"/>
    </source>
</evidence>
<evidence type="ECO:0000259" key="14">
    <source>
        <dbReference type="Pfam" id="PF20768"/>
    </source>
</evidence>
<dbReference type="InterPro" id="IPR036388">
    <property type="entry name" value="WH-like_DNA-bd_sf"/>
</dbReference>
<feature type="binding site" evidence="11">
    <location>
        <position position="251"/>
    </location>
    <ligand>
        <name>Mg(2+)</name>
        <dbReference type="ChEBI" id="CHEBI:18420"/>
    </ligand>
</feature>
<dbReference type="EMBL" id="JAGVSJ010000006">
    <property type="protein sequence ID" value="MBX8631598.1"/>
    <property type="molecule type" value="Genomic_DNA"/>
</dbReference>
<evidence type="ECO:0000259" key="13">
    <source>
        <dbReference type="Pfam" id="PF04406"/>
    </source>
</evidence>
<keyword evidence="9 11" id="KW-0238">DNA-binding</keyword>
<dbReference type="EC" id="5.6.2.2" evidence="11"/>
<dbReference type="GO" id="GO:0005694">
    <property type="term" value="C:chromosome"/>
    <property type="evidence" value="ECO:0007669"/>
    <property type="project" value="InterPro"/>
</dbReference>
<dbReference type="Pfam" id="PF04406">
    <property type="entry name" value="TP6A_N"/>
    <property type="match status" value="1"/>
</dbReference>
<evidence type="ECO:0000256" key="4">
    <source>
        <dbReference type="ARBA" id="ARBA00022723"/>
    </source>
</evidence>
<keyword evidence="8 11" id="KW-0799">Topoisomerase</keyword>
<dbReference type="InterPro" id="IPR013049">
    <property type="entry name" value="Spo11/TopoVI_A_N"/>
</dbReference>
<keyword evidence="6 11" id="KW-0067">ATP-binding</keyword>
<comment type="function">
    <text evidence="11">Relaxes both positive and negative superturns and exhibits a strong decatenase activity.</text>
</comment>
<dbReference type="PANTHER" id="PTHR10848">
    <property type="entry name" value="MEIOTIC RECOMBINATION PROTEIN SPO11"/>
    <property type="match status" value="1"/>
</dbReference>
<dbReference type="GO" id="GO:0003677">
    <property type="term" value="F:DNA binding"/>
    <property type="evidence" value="ECO:0007669"/>
    <property type="project" value="UniProtKB-UniRule"/>
</dbReference>
<evidence type="ECO:0000256" key="7">
    <source>
        <dbReference type="ARBA" id="ARBA00022842"/>
    </source>
</evidence>
<dbReference type="Pfam" id="PF20768">
    <property type="entry name" value="Topo_VI_alpha"/>
    <property type="match status" value="1"/>
</dbReference>
<feature type="domain" description="Spo11/DNA topoisomerase VI subunit A N-terminal" evidence="13">
    <location>
        <begin position="73"/>
        <end position="135"/>
    </location>
</feature>
<dbReference type="InterPro" id="IPR004085">
    <property type="entry name" value="TopoVI_A"/>
</dbReference>
<reference evidence="16" key="1">
    <citation type="submission" date="2021-04" db="EMBL/GenBank/DDBJ databases">
        <title>Genomic insights into ecological role and evolution of a novel Thermoplasmata order Candidatus Sysuiplasmatales.</title>
        <authorList>
            <person name="Yuan Y."/>
        </authorList>
    </citation>
    <scope>NUCLEOTIDE SEQUENCE</scope>
    <source>
        <strain evidence="16">YP2-bin.285</strain>
    </source>
</reference>
<dbReference type="HAMAP" id="MF_00132">
    <property type="entry name" value="Top6A"/>
    <property type="match status" value="1"/>
</dbReference>
<keyword evidence="5 11" id="KW-0547">Nucleotide-binding</keyword>
<evidence type="ECO:0000256" key="12">
    <source>
        <dbReference type="PROSITE-ProRule" id="PRU01385"/>
    </source>
</evidence>
<evidence type="ECO:0000256" key="1">
    <source>
        <dbReference type="ARBA" id="ARBA00000185"/>
    </source>
</evidence>
<dbReference type="GO" id="GO:0005524">
    <property type="term" value="F:ATP binding"/>
    <property type="evidence" value="ECO:0007669"/>
    <property type="project" value="UniProtKB-KW"/>
</dbReference>
<dbReference type="PANTHER" id="PTHR10848:SF0">
    <property type="entry name" value="MEIOTIC RECOMBINATION PROTEIN SPO11"/>
    <property type="match status" value="1"/>
</dbReference>
<dbReference type="Gene3D" id="3.40.1360.10">
    <property type="match status" value="1"/>
</dbReference>
<feature type="binding site" evidence="11">
    <location>
        <position position="199"/>
    </location>
    <ligand>
        <name>Mg(2+)</name>
        <dbReference type="ChEBI" id="CHEBI:18420"/>
    </ligand>
</feature>
<dbReference type="PRINTS" id="PR01550">
    <property type="entry name" value="TOP6AFAMILY"/>
</dbReference>
<keyword evidence="4 11" id="KW-0479">Metal-binding</keyword>
<keyword evidence="7 11" id="KW-0460">Magnesium</keyword>
<feature type="domain" description="Topoisomerase 6 subunit A/Spo11 TOPRIM" evidence="15">
    <location>
        <begin position="194"/>
        <end position="360"/>
    </location>
</feature>
<proteinExistence type="inferred from homology"/>
<comment type="catalytic activity">
    <reaction evidence="1 11 12">
        <text>ATP-dependent breakage, passage and rejoining of double-stranded DNA.</text>
        <dbReference type="EC" id="5.6.2.2"/>
    </reaction>
</comment>
<dbReference type="InterPro" id="IPR002815">
    <property type="entry name" value="Spo11/TopoVI_A"/>
</dbReference>
<dbReference type="PRINTS" id="PR01552">
    <property type="entry name" value="TPISMRASE6A"/>
</dbReference>
<sequence>MKNDEGHTAIARQKLIEIAESVYDQLEGGDIPKMVLPLRTKANIRFDSKSNVWKYGRATGIRSAKKAVGAYMLLRTVYMLEFIDQMIKEAKSSTLREMYYISEGWGKAKFNSQDESDKLAEDLEIITKCLREDFKLRPEEDGARVIGNMTVEETDRKGKKKKINCRDDVGDSGYSIPYNVEEDKIRLLSSDADFVIAIETGGMFDRLVENGFDEKFRAILVHLKGQPARSTRRFIKRLNEELHLPVVTFTDGDPWSFRIHASIAYGAIKTAHISEYLATPTAEFIGITASDILNYDLPTDKLSDVDVKALEAELTDPRFNDPFWKSEIETMLENRKKAEQQALAKYGLDYVTDTYLPEKLTQAGIL</sequence>
<accession>A0A8J7YRW1</accession>
<comment type="caution">
    <text evidence="16">The sequence shown here is derived from an EMBL/GenBank/DDBJ whole genome shotgun (WGS) entry which is preliminary data.</text>
</comment>
<dbReference type="AlphaFoldDB" id="A0A8J7YRW1"/>
<feature type="active site" description="O-(5'-phospho-DNA)-tyrosine intermediate" evidence="11 12">
    <location>
        <position position="100"/>
    </location>
</feature>
<comment type="subunit">
    <text evidence="11">Homodimer. Heterotetramer of two Top6A and two Top6B chains.</text>
</comment>
<dbReference type="Pfam" id="PF21180">
    <property type="entry name" value="TOP6A-Spo11_Toprim"/>
    <property type="match status" value="1"/>
</dbReference>
<dbReference type="SUPFAM" id="SSF56726">
    <property type="entry name" value="DNA topoisomerase IV, alpha subunit"/>
    <property type="match status" value="1"/>
</dbReference>
<dbReference type="InterPro" id="IPR036078">
    <property type="entry name" value="Spo11/TopoVI_A_sf"/>
</dbReference>
<dbReference type="NCBIfam" id="NF003332">
    <property type="entry name" value="PRK04342.1-1"/>
    <property type="match status" value="1"/>
</dbReference>
<dbReference type="GO" id="GO:0000287">
    <property type="term" value="F:magnesium ion binding"/>
    <property type="evidence" value="ECO:0007669"/>
    <property type="project" value="UniProtKB-UniRule"/>
</dbReference>
<keyword evidence="10 11" id="KW-0413">Isomerase</keyword>
<dbReference type="Proteomes" id="UP000716004">
    <property type="component" value="Unassembled WGS sequence"/>
</dbReference>
<evidence type="ECO:0000256" key="5">
    <source>
        <dbReference type="ARBA" id="ARBA00022741"/>
    </source>
</evidence>
<dbReference type="GO" id="GO:0006260">
    <property type="term" value="P:DNA replication"/>
    <property type="evidence" value="ECO:0007669"/>
    <property type="project" value="UniProtKB-UniRule"/>
</dbReference>
<evidence type="ECO:0000259" key="15">
    <source>
        <dbReference type="Pfam" id="PF21180"/>
    </source>
</evidence>
<organism evidence="16 17">
    <name type="scientific">Candidatus Sysuiplasma superficiale</name>
    <dbReference type="NCBI Taxonomy" id="2823368"/>
    <lineage>
        <taxon>Archaea</taxon>
        <taxon>Methanobacteriati</taxon>
        <taxon>Thermoplasmatota</taxon>
        <taxon>Thermoplasmata</taxon>
        <taxon>Candidatus Sysuiplasmatales</taxon>
        <taxon>Candidatus Sysuiplasmataceae</taxon>
        <taxon>Candidatus Sysuiplasma</taxon>
    </lineage>
</organism>
<protein>
    <recommendedName>
        <fullName evidence="11">Type 2 DNA topoisomerase 6 subunit A</fullName>
        <ecNumber evidence="11">5.6.2.2</ecNumber>
    </recommendedName>
    <alternativeName>
        <fullName evidence="11">Type II DNA topoisomerase VI subunit A</fullName>
    </alternativeName>
</protein>
<evidence type="ECO:0000256" key="3">
    <source>
        <dbReference type="ARBA" id="ARBA00006559"/>
    </source>
</evidence>
<evidence type="ECO:0000256" key="11">
    <source>
        <dbReference type="HAMAP-Rule" id="MF_00132"/>
    </source>
</evidence>
<dbReference type="PROSITE" id="PS52041">
    <property type="entry name" value="TOPO_IIB"/>
    <property type="match status" value="1"/>
</dbReference>
<gene>
    <name evidence="11" type="primary">top6A</name>
    <name evidence="16" type="ORF">J9259_03630</name>
</gene>
<comment type="similarity">
    <text evidence="3 11 12">Belongs to the TOP6A family.</text>
</comment>
<evidence type="ECO:0000256" key="2">
    <source>
        <dbReference type="ARBA" id="ARBA00001946"/>
    </source>
</evidence>
<dbReference type="InterPro" id="IPR034136">
    <property type="entry name" value="TOPRIM_Topo6A/Spo11"/>
</dbReference>
<dbReference type="Gene3D" id="1.10.10.10">
    <property type="entry name" value="Winged helix-like DNA-binding domain superfamily/Winged helix DNA-binding domain"/>
    <property type="match status" value="1"/>
</dbReference>
<name>A0A8J7YRW1_9ARCH</name>
<dbReference type="InterPro" id="IPR049333">
    <property type="entry name" value="Topo_VI_alpha"/>
</dbReference>
<comment type="cofactor">
    <cofactor evidence="2 11">
        <name>Mg(2+)</name>
        <dbReference type="ChEBI" id="CHEBI:18420"/>
    </cofactor>
</comment>
<dbReference type="CDD" id="cd00223">
    <property type="entry name" value="TOPRIM_TopoIIB_SPO"/>
    <property type="match status" value="1"/>
</dbReference>
<evidence type="ECO:0000256" key="8">
    <source>
        <dbReference type="ARBA" id="ARBA00023029"/>
    </source>
</evidence>
<dbReference type="GO" id="GO:0003918">
    <property type="term" value="F:DNA topoisomerase type II (double strand cut, ATP-hydrolyzing) activity"/>
    <property type="evidence" value="ECO:0007669"/>
    <property type="project" value="UniProtKB-UniRule"/>
</dbReference>
<evidence type="ECO:0000256" key="10">
    <source>
        <dbReference type="ARBA" id="ARBA00023235"/>
    </source>
</evidence>
<feature type="domain" description="Type II DNA topoisomerase VI subunit A all-beta" evidence="14">
    <location>
        <begin position="139"/>
        <end position="189"/>
    </location>
</feature>
<evidence type="ECO:0000256" key="6">
    <source>
        <dbReference type="ARBA" id="ARBA00022840"/>
    </source>
</evidence>